<dbReference type="InterPro" id="IPR019251">
    <property type="entry name" value="DUF2231_TM"/>
</dbReference>
<feature type="transmembrane region" description="Helical" evidence="1">
    <location>
        <begin position="80"/>
        <end position="101"/>
    </location>
</feature>
<gene>
    <name evidence="3" type="ORF">BTO20_09505</name>
</gene>
<evidence type="ECO:0000313" key="4">
    <source>
        <dbReference type="Proteomes" id="UP000195331"/>
    </source>
</evidence>
<dbReference type="RefSeq" id="WP_087075329.1">
    <property type="nucleotide sequence ID" value="NZ_CP020809.1"/>
</dbReference>
<proteinExistence type="predicted"/>
<evidence type="ECO:0000256" key="1">
    <source>
        <dbReference type="SAM" id="Phobius"/>
    </source>
</evidence>
<name>A0A1Y0C0W9_9MYCO</name>
<accession>A0A1Y0C0W9</accession>
<dbReference type="KEGG" id="mdx:BTO20_09505"/>
<dbReference type="AlphaFoldDB" id="A0A1Y0C0W9"/>
<sequence>MESRTKMFGHAIHPMLIPFPLGLLATAVVFDIIWLLTDRPPFTAAAAFAIAAGIIGGAVAAPFGWVDWFKIPTGTRAKRVGLVHGLGNGLVLVLFAISWLLRLNSEAWVPTNWALACSFVAVALAVGTAWLGGELVERLGIGVDEGANTDAPSSLSHRHVTT</sequence>
<keyword evidence="1" id="KW-1133">Transmembrane helix</keyword>
<keyword evidence="4" id="KW-1185">Reference proteome</keyword>
<dbReference type="EMBL" id="CP020809">
    <property type="protein sequence ID" value="ART68792.1"/>
    <property type="molecule type" value="Genomic_DNA"/>
</dbReference>
<feature type="domain" description="DUF2231" evidence="2">
    <location>
        <begin position="9"/>
        <end position="144"/>
    </location>
</feature>
<organism evidence="3 4">
    <name type="scientific">Mycobacterium dioxanotrophicus</name>
    <dbReference type="NCBI Taxonomy" id="482462"/>
    <lineage>
        <taxon>Bacteria</taxon>
        <taxon>Bacillati</taxon>
        <taxon>Actinomycetota</taxon>
        <taxon>Actinomycetes</taxon>
        <taxon>Mycobacteriales</taxon>
        <taxon>Mycobacteriaceae</taxon>
        <taxon>Mycobacterium</taxon>
    </lineage>
</organism>
<dbReference type="OrthoDB" id="147178at2"/>
<dbReference type="Pfam" id="PF09990">
    <property type="entry name" value="DUF2231"/>
    <property type="match status" value="1"/>
</dbReference>
<protein>
    <recommendedName>
        <fullName evidence="2">DUF2231 domain-containing protein</fullName>
    </recommendedName>
</protein>
<reference evidence="3 4" key="1">
    <citation type="submission" date="2017-04" db="EMBL/GenBank/DDBJ databases">
        <title>Whole Genome Sequence of 1,4-Dioxane Degrading Bacterium Mycobacterium dioxanotrophicus PH-06.</title>
        <authorList>
            <person name="He Y."/>
        </authorList>
    </citation>
    <scope>NUCLEOTIDE SEQUENCE [LARGE SCALE GENOMIC DNA]</scope>
    <source>
        <strain evidence="3 4">PH-06</strain>
    </source>
</reference>
<feature type="transmembrane region" description="Helical" evidence="1">
    <location>
        <begin position="12"/>
        <end position="36"/>
    </location>
</feature>
<keyword evidence="1" id="KW-0812">Transmembrane</keyword>
<dbReference type="Proteomes" id="UP000195331">
    <property type="component" value="Chromosome"/>
</dbReference>
<keyword evidence="1" id="KW-0472">Membrane</keyword>
<feature type="transmembrane region" description="Helical" evidence="1">
    <location>
        <begin position="113"/>
        <end position="132"/>
    </location>
</feature>
<evidence type="ECO:0000259" key="2">
    <source>
        <dbReference type="Pfam" id="PF09990"/>
    </source>
</evidence>
<evidence type="ECO:0000313" key="3">
    <source>
        <dbReference type="EMBL" id="ART68792.1"/>
    </source>
</evidence>
<feature type="transmembrane region" description="Helical" evidence="1">
    <location>
        <begin position="42"/>
        <end position="68"/>
    </location>
</feature>